<dbReference type="InterPro" id="IPR058459">
    <property type="entry name" value="DUF8146"/>
</dbReference>
<evidence type="ECO:0000313" key="3">
    <source>
        <dbReference type="EMBL" id="AAV47510.1"/>
    </source>
</evidence>
<evidence type="ECO:0000313" key="4">
    <source>
        <dbReference type="Proteomes" id="UP000001169"/>
    </source>
</evidence>
<gene>
    <name evidence="3" type="ordered locus">rrnAC2748</name>
</gene>
<dbReference type="PaxDb" id="272569-rrnAC2748"/>
<organism evidence="3 4">
    <name type="scientific">Haloarcula marismortui (strain ATCC 43049 / DSM 3752 / JCM 8966 / VKM B-1809)</name>
    <name type="common">Halobacterium marismortui</name>
    <dbReference type="NCBI Taxonomy" id="272569"/>
    <lineage>
        <taxon>Archaea</taxon>
        <taxon>Methanobacteriati</taxon>
        <taxon>Methanobacteriota</taxon>
        <taxon>Stenosarchaea group</taxon>
        <taxon>Halobacteria</taxon>
        <taxon>Halobacteriales</taxon>
        <taxon>Haloarculaceae</taxon>
        <taxon>Haloarcula</taxon>
    </lineage>
</organism>
<dbReference type="HOGENOM" id="CLU_121270_0_0_2"/>
<dbReference type="KEGG" id="hma:rrnAC2748"/>
<feature type="coiled-coil region" evidence="1">
    <location>
        <begin position="129"/>
        <end position="166"/>
    </location>
</feature>
<dbReference type="eggNOG" id="arCOG04800">
    <property type="taxonomic scope" value="Archaea"/>
</dbReference>
<accession>Q5UYZ2</accession>
<dbReference type="Proteomes" id="UP000001169">
    <property type="component" value="Chromosome I"/>
</dbReference>
<keyword evidence="4" id="KW-1185">Reference proteome</keyword>
<dbReference type="EMBL" id="AY596297">
    <property type="protein sequence ID" value="AAV47510.1"/>
    <property type="molecule type" value="Genomic_DNA"/>
</dbReference>
<evidence type="ECO:0000256" key="2">
    <source>
        <dbReference type="SAM" id="MobiDB-lite"/>
    </source>
</evidence>
<dbReference type="Pfam" id="PF26471">
    <property type="entry name" value="DUF8146"/>
    <property type="match status" value="1"/>
</dbReference>
<sequence length="193" mass="22231">MSVAIFADTEVGRRLNHSGSTVVRDGHQGTGPVASDKRLNTLLLKQYIIMGNKNKTISFRVSEDKFETLREIAEERDISLSAVFRDYVDTLVSHDGQVKVAPEHEFEDDATETSTESFPPKVEVPKSFVREHERLELEAEHLREQLEEHKRYVTKLRQQLDEMDQDEVIHLEDLDQGEEEDASYRIGSFDDLE</sequence>
<reference evidence="3 4" key="1">
    <citation type="journal article" date="2004" name="Genome Res.">
        <title>Genome sequence of Haloarcula marismortui: a halophilic archaeon from the Dead Sea.</title>
        <authorList>
            <person name="Baliga N.S."/>
            <person name="Bonneau R."/>
            <person name="Facciotti M.T."/>
            <person name="Pan M."/>
            <person name="Glusman G."/>
            <person name="Deutsch E.W."/>
            <person name="Shannon P."/>
            <person name="Chiu Y."/>
            <person name="Weng R.S."/>
            <person name="Gan R.R."/>
            <person name="Hung P."/>
            <person name="Date S.V."/>
            <person name="Marcotte E."/>
            <person name="Hood L."/>
            <person name="Ng W.V."/>
        </authorList>
    </citation>
    <scope>NUCLEOTIDE SEQUENCE [LARGE SCALE GENOMIC DNA]</scope>
    <source>
        <strain evidence="4">ATCC 43049 / DSM 3752 / JCM 8966 / VKM B-1809</strain>
    </source>
</reference>
<keyword evidence="1" id="KW-0175">Coiled coil</keyword>
<proteinExistence type="predicted"/>
<dbReference type="AlphaFoldDB" id="Q5UYZ2"/>
<dbReference type="EnsemblBacteria" id="AAV47510">
    <property type="protein sequence ID" value="AAV47510"/>
    <property type="gene ID" value="rrnAC2748"/>
</dbReference>
<feature type="region of interest" description="Disordered" evidence="2">
    <location>
        <begin position="172"/>
        <end position="193"/>
    </location>
</feature>
<dbReference type="STRING" id="272569.rrnAC2748"/>
<protein>
    <submittedName>
        <fullName evidence="3">Ribbon-helix-helix protein copG family</fullName>
    </submittedName>
</protein>
<name>Q5UYZ2_HALMA</name>
<dbReference type="PATRIC" id="fig|272569.17.peg.3326"/>
<evidence type="ECO:0000256" key="1">
    <source>
        <dbReference type="SAM" id="Coils"/>
    </source>
</evidence>